<dbReference type="EMBL" id="QVIG01000001">
    <property type="protein sequence ID" value="RGD62452.1"/>
    <property type="molecule type" value="Genomic_DNA"/>
</dbReference>
<feature type="coiled-coil region" evidence="1">
    <location>
        <begin position="45"/>
        <end position="72"/>
    </location>
</feature>
<gene>
    <name evidence="3" type="ORF">DR950_36060</name>
</gene>
<name>A0A373A463_9ACTN</name>
<proteinExistence type="predicted"/>
<protein>
    <submittedName>
        <fullName evidence="3">Uncharacterized protein</fullName>
    </submittedName>
</protein>
<keyword evidence="2" id="KW-1133">Transmembrane helix</keyword>
<accession>A0A373A463</accession>
<keyword evidence="1" id="KW-0175">Coiled coil</keyword>
<evidence type="ECO:0000256" key="2">
    <source>
        <dbReference type="SAM" id="Phobius"/>
    </source>
</evidence>
<comment type="caution">
    <text evidence="3">The sequence shown here is derived from an EMBL/GenBank/DDBJ whole genome shotgun (WGS) entry which is preliminary data.</text>
</comment>
<reference evidence="3 4" key="1">
    <citation type="submission" date="2018-08" db="EMBL/GenBank/DDBJ databases">
        <title>Diversity &amp; Physiological Properties of Lignin-Decomposing Actinobacteria from Soil.</title>
        <authorList>
            <person name="Roh S.G."/>
            <person name="Kim S.B."/>
        </authorList>
    </citation>
    <scope>NUCLEOTIDE SEQUENCE [LARGE SCALE GENOMIC DNA]</scope>
    <source>
        <strain evidence="3 4">MMS17-GH009</strain>
    </source>
</reference>
<evidence type="ECO:0000313" key="4">
    <source>
        <dbReference type="Proteomes" id="UP000263377"/>
    </source>
</evidence>
<dbReference type="AlphaFoldDB" id="A0A373A463"/>
<sequence length="89" mass="10162">MNALDYILGGGLIAAVTGVVQLYRMVKEGAKADRSEILGTIKHWNEDLVDRVERLQELCDKQTEEIAKLRFRVVELELFIKKHDLPVPD</sequence>
<evidence type="ECO:0000256" key="1">
    <source>
        <dbReference type="SAM" id="Coils"/>
    </source>
</evidence>
<keyword evidence="2" id="KW-0472">Membrane</keyword>
<keyword evidence="2" id="KW-0812">Transmembrane</keyword>
<dbReference type="RefSeq" id="WP_117490912.1">
    <property type="nucleotide sequence ID" value="NZ_QVIG01000001.1"/>
</dbReference>
<evidence type="ECO:0000313" key="3">
    <source>
        <dbReference type="EMBL" id="RGD62452.1"/>
    </source>
</evidence>
<keyword evidence="4" id="KW-1185">Reference proteome</keyword>
<dbReference type="Proteomes" id="UP000263377">
    <property type="component" value="Unassembled WGS sequence"/>
</dbReference>
<feature type="transmembrane region" description="Helical" evidence="2">
    <location>
        <begin position="6"/>
        <end position="26"/>
    </location>
</feature>
<organism evidence="3 4">
    <name type="scientific">Kitasatospora xanthocidica</name>
    <dbReference type="NCBI Taxonomy" id="83382"/>
    <lineage>
        <taxon>Bacteria</taxon>
        <taxon>Bacillati</taxon>
        <taxon>Actinomycetota</taxon>
        <taxon>Actinomycetes</taxon>
        <taxon>Kitasatosporales</taxon>
        <taxon>Streptomycetaceae</taxon>
        <taxon>Kitasatospora</taxon>
    </lineage>
</organism>